<dbReference type="EMBL" id="AZIM01002715">
    <property type="protein sequence ID" value="ETE63496.1"/>
    <property type="molecule type" value="Genomic_DNA"/>
</dbReference>
<feature type="region of interest" description="Disordered" evidence="1">
    <location>
        <begin position="309"/>
        <end position="501"/>
    </location>
</feature>
<feature type="compositionally biased region" description="Basic residues" evidence="1">
    <location>
        <begin position="885"/>
        <end position="896"/>
    </location>
</feature>
<gene>
    <name evidence="2" type="primary">Srst</name>
    <name evidence="2" type="ORF">L345_10741</name>
</gene>
<protein>
    <submittedName>
        <fullName evidence="2">Octapeptide-repeat protein T2</fullName>
    </submittedName>
</protein>
<feature type="compositionally biased region" description="Polar residues" evidence="1">
    <location>
        <begin position="904"/>
        <end position="913"/>
    </location>
</feature>
<feature type="compositionally biased region" description="Low complexity" evidence="1">
    <location>
        <begin position="703"/>
        <end position="712"/>
    </location>
</feature>
<sequence>MAAQTTTQLCIQGQHHGLNSTLTVASESTQQAKEIKAIKLYAILDQNNRSLASSAIFDAFGIKGPSTPYSLKTCAGIVEMAGRRASGYQVELVDGKTCVTLPILIECNQIPDHKSEIPTPDAAIHPHLNHIVHLIPELDPQAQIVLLLGRDILQVHKARAQINGPHYALYSQKLELGWVIIGDTCLGSMHKPTSISSMLTSTWENRHPSIFQPCHNQFSLKESPHITHLSCPFTGRPFPLLPASLCALAECGLHSVRKPHKSRSSSVACTRLKCSARANAAGDEMWAGDGSSLAGSAFPLPLAVRGRKSHPPLLDPEALPASFSRQRETSFRMREGRDRERERERGKEREGGKEKERERGKKRERERGKEGQREKGGRERKKGKERKGEGWGKREKEKQKERKGEREREREGKREKERGRGGKEREKRNGEREGKREGRERGKEGKREEGKGEREREKEKKRRKTGREKERGRERERERRKKRGGKREEEREPVNQALGWPSPSLPASLLPAQSVHLVHVQHHAYVCHACSLLLPARQASHCCLPFAAAEQKACKSPTLPLGNCFCLLTGKPVSRASPSPTVPRPCTALCRPPSPQASPCPPHSSLSLPVVPQASPCHLQASLCLCLALPSLHPTLHRPPHSSPGLTLPGARLALHGPPVAPWASPSPPHSSLGLPLPGPPRSSPDLALLSMGLPIAPLASPSPPHSSLGLPHPGPRPALHGPLHSSPGLAQPSLKLPGPPCSFPGLSLPTMGLPVPAWALPCPLCPGLALPSVGLLIAPRASPCLCGPFCSSLSLTQASLKLARSHPALRRPPCSSPGLALLSTGLPIEPQFSPHPALSVSPRASLQLQRPRLALCGPPHSSPDFTLPSAGLPVAPRALETGKKYRKDRKSGHAHQSHDHLATPSQQATLTQPHDHQATPTN</sequence>
<feature type="compositionally biased region" description="Pro residues" evidence="1">
    <location>
        <begin position="659"/>
        <end position="669"/>
    </location>
</feature>
<organism evidence="2 3">
    <name type="scientific">Ophiophagus hannah</name>
    <name type="common">King cobra</name>
    <name type="synonym">Naja hannah</name>
    <dbReference type="NCBI Taxonomy" id="8665"/>
    <lineage>
        <taxon>Eukaryota</taxon>
        <taxon>Metazoa</taxon>
        <taxon>Chordata</taxon>
        <taxon>Craniata</taxon>
        <taxon>Vertebrata</taxon>
        <taxon>Euteleostomi</taxon>
        <taxon>Lepidosauria</taxon>
        <taxon>Squamata</taxon>
        <taxon>Bifurcata</taxon>
        <taxon>Unidentata</taxon>
        <taxon>Episquamata</taxon>
        <taxon>Toxicofera</taxon>
        <taxon>Serpentes</taxon>
        <taxon>Colubroidea</taxon>
        <taxon>Elapidae</taxon>
        <taxon>Elapinae</taxon>
        <taxon>Ophiophagus</taxon>
    </lineage>
</organism>
<evidence type="ECO:0000313" key="2">
    <source>
        <dbReference type="EMBL" id="ETE63496.1"/>
    </source>
</evidence>
<evidence type="ECO:0000313" key="3">
    <source>
        <dbReference type="Proteomes" id="UP000018936"/>
    </source>
</evidence>
<proteinExistence type="predicted"/>
<feature type="region of interest" description="Disordered" evidence="1">
    <location>
        <begin position="659"/>
        <end position="680"/>
    </location>
</feature>
<comment type="caution">
    <text evidence="2">The sequence shown here is derived from an EMBL/GenBank/DDBJ whole genome shotgun (WGS) entry which is preliminary data.</text>
</comment>
<feature type="compositionally biased region" description="Basic and acidic residues" evidence="1">
    <location>
        <begin position="386"/>
        <end position="458"/>
    </location>
</feature>
<dbReference type="PANTHER" id="PTHR47331">
    <property type="entry name" value="PHD-TYPE DOMAIN-CONTAINING PROTEIN"/>
    <property type="match status" value="1"/>
</dbReference>
<feature type="compositionally biased region" description="Basic and acidic residues" evidence="1">
    <location>
        <begin position="467"/>
        <end position="477"/>
    </location>
</feature>
<evidence type="ECO:0000256" key="1">
    <source>
        <dbReference type="SAM" id="MobiDB-lite"/>
    </source>
</evidence>
<dbReference type="PANTHER" id="PTHR47331:SF6">
    <property type="entry name" value="DOUBLECORTIN DOMAIN-CONTAINING PROTEIN"/>
    <property type="match status" value="1"/>
</dbReference>
<feature type="region of interest" description="Disordered" evidence="1">
    <location>
        <begin position="703"/>
        <end position="732"/>
    </location>
</feature>
<dbReference type="Proteomes" id="UP000018936">
    <property type="component" value="Unassembled WGS sequence"/>
</dbReference>
<feature type="region of interest" description="Disordered" evidence="1">
    <location>
        <begin position="854"/>
        <end position="923"/>
    </location>
</feature>
<accession>V8NNH7</accession>
<feature type="compositionally biased region" description="Basic and acidic residues" evidence="1">
    <location>
        <begin position="914"/>
        <end position="923"/>
    </location>
</feature>
<dbReference type="OrthoDB" id="9909787at2759"/>
<feature type="compositionally biased region" description="Basic and acidic residues" evidence="1">
    <location>
        <begin position="325"/>
        <end position="377"/>
    </location>
</feature>
<name>V8NNH7_OPHHA</name>
<feature type="non-terminal residue" evidence="2">
    <location>
        <position position="1"/>
    </location>
</feature>
<reference evidence="2 3" key="1">
    <citation type="journal article" date="2013" name="Proc. Natl. Acad. Sci. U.S.A.">
        <title>The king cobra genome reveals dynamic gene evolution and adaptation in the snake venom system.</title>
        <authorList>
            <person name="Vonk F.J."/>
            <person name="Casewell N.R."/>
            <person name="Henkel C.V."/>
            <person name="Heimberg A.M."/>
            <person name="Jansen H.J."/>
            <person name="McCleary R.J."/>
            <person name="Kerkkamp H.M."/>
            <person name="Vos R.A."/>
            <person name="Guerreiro I."/>
            <person name="Calvete J.J."/>
            <person name="Wuster W."/>
            <person name="Woods A.E."/>
            <person name="Logan J.M."/>
            <person name="Harrison R.A."/>
            <person name="Castoe T.A."/>
            <person name="de Koning A.P."/>
            <person name="Pollock D.D."/>
            <person name="Yandell M."/>
            <person name="Calderon D."/>
            <person name="Renjifo C."/>
            <person name="Currier R.B."/>
            <person name="Salgado D."/>
            <person name="Pla D."/>
            <person name="Sanz L."/>
            <person name="Hyder A.S."/>
            <person name="Ribeiro J.M."/>
            <person name="Arntzen J.W."/>
            <person name="van den Thillart G.E."/>
            <person name="Boetzer M."/>
            <person name="Pirovano W."/>
            <person name="Dirks R.P."/>
            <person name="Spaink H.P."/>
            <person name="Duboule D."/>
            <person name="McGlinn E."/>
            <person name="Kini R.M."/>
            <person name="Richardson M.K."/>
        </authorList>
    </citation>
    <scope>NUCLEOTIDE SEQUENCE</scope>
    <source>
        <tissue evidence="2">Blood</tissue>
    </source>
</reference>
<dbReference type="AlphaFoldDB" id="V8NNH7"/>
<keyword evidence="3" id="KW-1185">Reference proteome</keyword>